<keyword evidence="4 7" id="KW-0472">Membrane</keyword>
<feature type="domain" description="TECPR1-like DysF" evidence="8">
    <location>
        <begin position="203"/>
        <end position="568"/>
    </location>
</feature>
<dbReference type="InterPro" id="IPR052816">
    <property type="entry name" value="Peroxisomal_Membrane_PEX28-32"/>
</dbReference>
<comment type="subcellular location">
    <subcellularLocation>
        <location evidence="1">Peroxisome membrane</location>
        <topology evidence="1">Multi-pass membrane protein</topology>
    </subcellularLocation>
</comment>
<evidence type="ECO:0000256" key="7">
    <source>
        <dbReference type="SAM" id="Phobius"/>
    </source>
</evidence>
<evidence type="ECO:0000256" key="5">
    <source>
        <dbReference type="ARBA" id="ARBA00023140"/>
    </source>
</evidence>
<feature type="compositionally biased region" description="Low complexity" evidence="6">
    <location>
        <begin position="49"/>
        <end position="63"/>
    </location>
</feature>
<dbReference type="AlphaFoldDB" id="A0A6C1DSY9"/>
<evidence type="ECO:0000256" key="6">
    <source>
        <dbReference type="SAM" id="MobiDB-lite"/>
    </source>
</evidence>
<evidence type="ECO:0000313" key="10">
    <source>
        <dbReference type="Proteomes" id="UP000501346"/>
    </source>
</evidence>
<keyword evidence="10" id="KW-1185">Reference proteome</keyword>
<evidence type="ECO:0000259" key="8">
    <source>
        <dbReference type="Pfam" id="PF06398"/>
    </source>
</evidence>
<dbReference type="GO" id="GO:0005778">
    <property type="term" value="C:peroxisomal membrane"/>
    <property type="evidence" value="ECO:0007669"/>
    <property type="project" value="UniProtKB-SubCell"/>
</dbReference>
<evidence type="ECO:0000313" key="9">
    <source>
        <dbReference type="EMBL" id="QID79995.1"/>
    </source>
</evidence>
<sequence>MSETSSSRRSASKDAVKSYFAGKYNKVLDSILEAEAAISKSPTVAEDLSGSSSSGNSEMSHPSLTASSATSQGISKKELLQQIAGSLFSTSIERLKTAHSSEVLSTPEYSVNDSYGEQECRECDGVFKCSAHFEGAPEYYDDETESGPALEPMTSNSEKDPFIDVFLDKLISRLVPEKLPEREHFSSKTTIEHDLDTGRIPVFSATTLGSNFKKLSKKMGSIFELQDSIVRLLTWRNPTGMVTSLILFTLICFNPMYLVILPIFRFVYGIVVPGYVRKHPLQRSIYPLKRNHGSSLLYDVCYEGKNEYSYGQQFFSKSFMDTLESRNQEIDEISDLDKRTENTGELKQGMKVLINLRDMQNMTSGTLHVIEAINSFLRKSSSFQNEECSTKRFFTGFLLIAFLKILSPFVNWSYVCSIFAWCLLIYMHPRAHPKIISFFKTGTMGKEYKNLKKREHQALNMIFDEQPETKFIEIFEIYKKALLPNDWKFFRYSNRIFDPQDPYRRAQQFPPGVDSLADVIPPTGWSFDPNFEWKIDNDVDRWVVERGLNLPITGEFLFDPMFKRRRLIHRVIKNATPVT</sequence>
<dbReference type="OrthoDB" id="74314at2759"/>
<evidence type="ECO:0000256" key="3">
    <source>
        <dbReference type="ARBA" id="ARBA00022989"/>
    </source>
</evidence>
<keyword evidence="5" id="KW-0576">Peroxisome</keyword>
<reference evidence="9 10" key="1">
    <citation type="journal article" date="2019" name="BMC Genomics">
        <title>Chromosome level assembly and comparative genome analysis confirm lager-brewing yeasts originated from a single hybridization.</title>
        <authorList>
            <person name="Salazar A.N."/>
            <person name="Gorter de Vries A.R."/>
            <person name="van den Broek M."/>
            <person name="Brouwers N."/>
            <person name="de la Torre Cortes P."/>
            <person name="Kuijpers N.G.A."/>
            <person name="Daran J.G."/>
            <person name="Abeel T."/>
        </authorList>
    </citation>
    <scope>NUCLEOTIDE SEQUENCE [LARGE SCALE GENOMIC DNA]</scope>
    <source>
        <strain evidence="9 10">CBS 1483</strain>
    </source>
</reference>
<evidence type="ECO:0000256" key="1">
    <source>
        <dbReference type="ARBA" id="ARBA00004585"/>
    </source>
</evidence>
<feature type="transmembrane region" description="Helical" evidence="7">
    <location>
        <begin position="393"/>
        <end position="426"/>
    </location>
</feature>
<evidence type="ECO:0000256" key="4">
    <source>
        <dbReference type="ARBA" id="ARBA00023136"/>
    </source>
</evidence>
<feature type="transmembrane region" description="Helical" evidence="7">
    <location>
        <begin position="245"/>
        <end position="268"/>
    </location>
</feature>
<dbReference type="EMBL" id="CP048989">
    <property type="protein sequence ID" value="QID79995.1"/>
    <property type="molecule type" value="Genomic_DNA"/>
</dbReference>
<evidence type="ECO:0000256" key="2">
    <source>
        <dbReference type="ARBA" id="ARBA00022692"/>
    </source>
</evidence>
<feature type="region of interest" description="Disordered" evidence="6">
    <location>
        <begin position="40"/>
        <end position="70"/>
    </location>
</feature>
<keyword evidence="3 7" id="KW-1133">Transmembrane helix</keyword>
<dbReference type="Proteomes" id="UP000501346">
    <property type="component" value="Chromosome ScVIII"/>
</dbReference>
<keyword evidence="2 7" id="KW-0812">Transmembrane</keyword>
<protein>
    <submittedName>
        <fullName evidence="9">Peroxin</fullName>
    </submittedName>
</protein>
<dbReference type="PANTHER" id="PTHR28304:SF1">
    <property type="entry name" value="PEROXISOMAL MEMBRANE PROTEIN PEX28"/>
    <property type="match status" value="1"/>
</dbReference>
<organism evidence="9 10">
    <name type="scientific">Saccharomyces pastorianus</name>
    <name type="common">Lager yeast</name>
    <name type="synonym">Saccharomyces cerevisiae x Saccharomyces eubayanus</name>
    <dbReference type="NCBI Taxonomy" id="27292"/>
    <lineage>
        <taxon>Eukaryota</taxon>
        <taxon>Fungi</taxon>
        <taxon>Dikarya</taxon>
        <taxon>Ascomycota</taxon>
        <taxon>Saccharomycotina</taxon>
        <taxon>Saccharomycetes</taxon>
        <taxon>Saccharomycetales</taxon>
        <taxon>Saccharomycetaceae</taxon>
        <taxon>Saccharomyces</taxon>
    </lineage>
</organism>
<gene>
    <name evidence="9" type="primary">PEX28_1</name>
    <name evidence="9" type="ORF">GRS66_002298</name>
</gene>
<name>A0A6C1DSY9_SACPS</name>
<dbReference type="InterPro" id="IPR010482">
    <property type="entry name" value="TECPR1-like_DysF"/>
</dbReference>
<proteinExistence type="predicted"/>
<dbReference type="PANTHER" id="PTHR28304">
    <property type="entry name" value="PEROXISOMAL MEMBRANE PROTEIN PEX29"/>
    <property type="match status" value="1"/>
</dbReference>
<accession>A0A6C1DSY9</accession>
<dbReference type="Pfam" id="PF06398">
    <property type="entry name" value="Pex24p"/>
    <property type="match status" value="1"/>
</dbReference>
<dbReference type="GO" id="GO:0007031">
    <property type="term" value="P:peroxisome organization"/>
    <property type="evidence" value="ECO:0007669"/>
    <property type="project" value="UniProtKB-ARBA"/>
</dbReference>